<dbReference type="RefSeq" id="WP_172800871.1">
    <property type="nucleotide sequence ID" value="NZ_CP126114.1"/>
</dbReference>
<gene>
    <name evidence="1" type="ORF">QNH39_17110</name>
</gene>
<proteinExistence type="predicted"/>
<reference evidence="1" key="1">
    <citation type="submission" date="2023-05" db="EMBL/GenBank/DDBJ databases">
        <title>Comparative genomics of Bacillaceae isolates and their secondary metabolite potential.</title>
        <authorList>
            <person name="Song L."/>
            <person name="Nielsen L.J."/>
            <person name="Mohite O."/>
            <person name="Xu X."/>
            <person name="Weber T."/>
            <person name="Kovacs A.T."/>
        </authorList>
    </citation>
    <scope>NUCLEOTIDE SEQUENCE</scope>
    <source>
        <strain evidence="1">XLM17</strain>
    </source>
</reference>
<protein>
    <submittedName>
        <fullName evidence="1">Zinc-finger domain-containing protein</fullName>
    </submittedName>
</protein>
<evidence type="ECO:0000313" key="1">
    <source>
        <dbReference type="EMBL" id="WHY84372.1"/>
    </source>
</evidence>
<dbReference type="KEGG" id="nnv:QNH39_17110"/>
<organism evidence="1 2">
    <name type="scientific">Neobacillus novalis</name>
    <dbReference type="NCBI Taxonomy" id="220687"/>
    <lineage>
        <taxon>Bacteria</taxon>
        <taxon>Bacillati</taxon>
        <taxon>Bacillota</taxon>
        <taxon>Bacilli</taxon>
        <taxon>Bacillales</taxon>
        <taxon>Bacillaceae</taxon>
        <taxon>Neobacillus</taxon>
    </lineage>
</organism>
<sequence length="61" mass="7091">MKNSVRKELLSQVESLMNQYCDGCFLHQQLKKEGGRRLAHRFCISQCTVGEKLQEYGEKLT</sequence>
<dbReference type="GO" id="GO:0008270">
    <property type="term" value="F:zinc ion binding"/>
    <property type="evidence" value="ECO:0007669"/>
    <property type="project" value="UniProtKB-KW"/>
</dbReference>
<dbReference type="Pfam" id="PF10782">
    <property type="entry name" value="zf-C2HCIx2C"/>
    <property type="match status" value="1"/>
</dbReference>
<keyword evidence="1" id="KW-0863">Zinc-finger</keyword>
<accession>A0AA95S944</accession>
<dbReference type="Proteomes" id="UP001178288">
    <property type="component" value="Chromosome"/>
</dbReference>
<keyword evidence="1" id="KW-0479">Metal-binding</keyword>
<keyword evidence="1" id="KW-0862">Zinc</keyword>
<dbReference type="EMBL" id="CP126114">
    <property type="protein sequence ID" value="WHY84372.1"/>
    <property type="molecule type" value="Genomic_DNA"/>
</dbReference>
<evidence type="ECO:0000313" key="2">
    <source>
        <dbReference type="Proteomes" id="UP001178288"/>
    </source>
</evidence>
<name>A0AA95S944_9BACI</name>
<dbReference type="InterPro" id="IPR019718">
    <property type="entry name" value="DUF2602"/>
</dbReference>
<dbReference type="AlphaFoldDB" id="A0AA95S944"/>
<keyword evidence="2" id="KW-1185">Reference proteome</keyword>